<comment type="similarity">
    <text evidence="1">Belongs to the ThiD family.</text>
</comment>
<name>A0ABS6TBF0_9ENTE</name>
<evidence type="ECO:0000256" key="2">
    <source>
        <dbReference type="ARBA" id="ARBA00012104"/>
    </source>
</evidence>
<evidence type="ECO:0000256" key="6">
    <source>
        <dbReference type="ARBA" id="ARBA00022777"/>
    </source>
</evidence>
<dbReference type="EMBL" id="JAHUZB010000002">
    <property type="protein sequence ID" value="MBV7390235.1"/>
    <property type="molecule type" value="Genomic_DNA"/>
</dbReference>
<keyword evidence="3 15" id="KW-0808">Transferase</keyword>
<evidence type="ECO:0000313" key="15">
    <source>
        <dbReference type="EMBL" id="MBV7390235.1"/>
    </source>
</evidence>
<evidence type="ECO:0000256" key="7">
    <source>
        <dbReference type="ARBA" id="ARBA00022840"/>
    </source>
</evidence>
<comment type="catalytic activity">
    <reaction evidence="13">
        <text>pyridoxal + ATP = pyridoxal 5'-phosphate + ADP + H(+)</text>
        <dbReference type="Rhea" id="RHEA:10224"/>
        <dbReference type="ChEBI" id="CHEBI:15378"/>
        <dbReference type="ChEBI" id="CHEBI:17310"/>
        <dbReference type="ChEBI" id="CHEBI:30616"/>
        <dbReference type="ChEBI" id="CHEBI:456216"/>
        <dbReference type="ChEBI" id="CHEBI:597326"/>
        <dbReference type="EC" id="2.7.1.35"/>
    </reaction>
</comment>
<dbReference type="Pfam" id="PF08543">
    <property type="entry name" value="Phos_pyr_kin"/>
    <property type="match status" value="1"/>
</dbReference>
<evidence type="ECO:0000256" key="12">
    <source>
        <dbReference type="ARBA" id="ARBA00042531"/>
    </source>
</evidence>
<dbReference type="PANTHER" id="PTHR20858:SF19">
    <property type="entry name" value="PYRIDOXINE KINASE"/>
    <property type="match status" value="1"/>
</dbReference>
<dbReference type="Proteomes" id="UP000774130">
    <property type="component" value="Unassembled WGS sequence"/>
</dbReference>
<reference evidence="15 16" key="1">
    <citation type="submission" date="2021-06" db="EMBL/GenBank/DDBJ databases">
        <title>Enterococcus alishanensis sp. nov., a novel lactic acid bacterium isolated from fresh coffee beans.</title>
        <authorList>
            <person name="Chen Y.-S."/>
        </authorList>
    </citation>
    <scope>NUCLEOTIDE SEQUENCE [LARGE SCALE GENOMIC DNA]</scope>
    <source>
        <strain evidence="15 16">ALS3</strain>
    </source>
</reference>
<gene>
    <name evidence="15" type="ORF">KUA55_06045</name>
</gene>
<feature type="domain" description="Pyridoxamine kinase/Phosphomethylpyrimidine kinase" evidence="14">
    <location>
        <begin position="12"/>
        <end position="254"/>
    </location>
</feature>
<evidence type="ECO:0000256" key="1">
    <source>
        <dbReference type="ARBA" id="ARBA00009879"/>
    </source>
</evidence>
<protein>
    <recommendedName>
        <fullName evidence="2">pyridoxal kinase</fullName>
        <ecNumber evidence="2">2.7.1.35</ecNumber>
    </recommendedName>
    <alternativeName>
        <fullName evidence="10">PN/PL/PM kinase</fullName>
    </alternativeName>
    <alternativeName>
        <fullName evidence="11">Pyridoxal kinase</fullName>
    </alternativeName>
    <alternativeName>
        <fullName evidence="9">Pyridoxamine kinase</fullName>
    </alternativeName>
    <alternativeName>
        <fullName evidence="12">Vitamin B6 kinase</fullName>
    </alternativeName>
</protein>
<proteinExistence type="inferred from homology"/>
<keyword evidence="6 15" id="KW-0418">Kinase</keyword>
<dbReference type="GO" id="GO:0008902">
    <property type="term" value="F:hydroxymethylpyrimidine kinase activity"/>
    <property type="evidence" value="ECO:0007669"/>
    <property type="project" value="UniProtKB-EC"/>
</dbReference>
<keyword evidence="8" id="KW-0460">Magnesium</keyword>
<dbReference type="GO" id="GO:0008972">
    <property type="term" value="F:phosphomethylpyrimidine kinase activity"/>
    <property type="evidence" value="ECO:0007669"/>
    <property type="project" value="UniProtKB-EC"/>
</dbReference>
<evidence type="ECO:0000256" key="11">
    <source>
        <dbReference type="ARBA" id="ARBA00042396"/>
    </source>
</evidence>
<evidence type="ECO:0000313" key="16">
    <source>
        <dbReference type="Proteomes" id="UP000774130"/>
    </source>
</evidence>
<organism evidence="15 16">
    <name type="scientific">Enterococcus alishanensis</name>
    <dbReference type="NCBI Taxonomy" id="1303817"/>
    <lineage>
        <taxon>Bacteria</taxon>
        <taxon>Bacillati</taxon>
        <taxon>Bacillota</taxon>
        <taxon>Bacilli</taxon>
        <taxon>Lactobacillales</taxon>
        <taxon>Enterococcaceae</taxon>
        <taxon>Enterococcus</taxon>
    </lineage>
</organism>
<keyword evidence="7" id="KW-0067">ATP-binding</keyword>
<dbReference type="NCBIfam" id="TIGR00097">
    <property type="entry name" value="HMP-P_kinase"/>
    <property type="match status" value="1"/>
</dbReference>
<keyword evidence="5" id="KW-0547">Nucleotide-binding</keyword>
<evidence type="ECO:0000256" key="13">
    <source>
        <dbReference type="ARBA" id="ARBA00049293"/>
    </source>
</evidence>
<evidence type="ECO:0000256" key="10">
    <source>
        <dbReference type="ARBA" id="ARBA00042348"/>
    </source>
</evidence>
<dbReference type="PANTHER" id="PTHR20858">
    <property type="entry name" value="PHOSPHOMETHYLPYRIMIDINE KINASE"/>
    <property type="match status" value="1"/>
</dbReference>
<keyword evidence="4" id="KW-0479">Metal-binding</keyword>
<dbReference type="EC" id="2.7.1.35" evidence="2"/>
<evidence type="ECO:0000256" key="8">
    <source>
        <dbReference type="ARBA" id="ARBA00022842"/>
    </source>
</evidence>
<comment type="caution">
    <text evidence="15">The sequence shown here is derived from an EMBL/GenBank/DDBJ whole genome shotgun (WGS) entry which is preliminary data.</text>
</comment>
<dbReference type="InterPro" id="IPR013749">
    <property type="entry name" value="PM/HMP-P_kinase-1"/>
</dbReference>
<evidence type="ECO:0000256" key="4">
    <source>
        <dbReference type="ARBA" id="ARBA00022723"/>
    </source>
</evidence>
<accession>A0ABS6TBF0</accession>
<dbReference type="NCBIfam" id="NF009078">
    <property type="entry name" value="PRK12413.1"/>
    <property type="match status" value="1"/>
</dbReference>
<dbReference type="CDD" id="cd01169">
    <property type="entry name" value="HMPP_kinase"/>
    <property type="match status" value="1"/>
</dbReference>
<keyword evidence="16" id="KW-1185">Reference proteome</keyword>
<evidence type="ECO:0000256" key="9">
    <source>
        <dbReference type="ARBA" id="ARBA00042307"/>
    </source>
</evidence>
<dbReference type="RefSeq" id="WP_218325284.1">
    <property type="nucleotide sequence ID" value="NZ_JAHUZB010000002.1"/>
</dbReference>
<evidence type="ECO:0000259" key="14">
    <source>
        <dbReference type="Pfam" id="PF08543"/>
    </source>
</evidence>
<evidence type="ECO:0000256" key="5">
    <source>
        <dbReference type="ARBA" id="ARBA00022741"/>
    </source>
</evidence>
<evidence type="ECO:0000256" key="3">
    <source>
        <dbReference type="ARBA" id="ARBA00022679"/>
    </source>
</evidence>
<dbReference type="InterPro" id="IPR004399">
    <property type="entry name" value="HMP/HMP-P_kinase_dom"/>
</dbReference>
<sequence length="263" mass="28790">MTKNILTIAGSDTLAGGGLQADLKTFEDFDTFGLTVITCIAVLLENEFNIYDVEPDLVAKQLNTLKNNVVLDTIKIGLIHNLETMTLIKKFLQESQVPIVLDPVLAFKETDEIHNNQYREKLINELFPLATIVTPNLKEAELLSQQSISNLAEMQQAAQKIYSFGPQSVIIKGGERLAGELACDLFFDGTQCQVLQKTKINKKTVNGAGCTFASAIAANLALDQSLLDAVLNSKDFVYQAIKRGVTLKNGAGNVWRGLSLEDI</sequence>